<reference evidence="1" key="2">
    <citation type="submission" date="2023-05" db="EMBL/GenBank/DDBJ databases">
        <authorList>
            <person name="Fouks B."/>
        </authorList>
    </citation>
    <scope>NUCLEOTIDE SEQUENCE</scope>
    <source>
        <strain evidence="1">Stay&amp;Tobe</strain>
        <tissue evidence="1">Testes</tissue>
    </source>
</reference>
<dbReference type="EMBL" id="JASPKZ010007275">
    <property type="protein sequence ID" value="KAJ9585417.1"/>
    <property type="molecule type" value="Genomic_DNA"/>
</dbReference>
<reference evidence="1" key="1">
    <citation type="journal article" date="2023" name="IScience">
        <title>Live-bearing cockroach genome reveals convergent evolutionary mechanisms linked to viviparity in insects and beyond.</title>
        <authorList>
            <person name="Fouks B."/>
            <person name="Harrison M.C."/>
            <person name="Mikhailova A.A."/>
            <person name="Marchal E."/>
            <person name="English S."/>
            <person name="Carruthers M."/>
            <person name="Jennings E.C."/>
            <person name="Chiamaka E.L."/>
            <person name="Frigard R.A."/>
            <person name="Pippel M."/>
            <person name="Attardo G.M."/>
            <person name="Benoit J.B."/>
            <person name="Bornberg-Bauer E."/>
            <person name="Tobe S.S."/>
        </authorList>
    </citation>
    <scope>NUCLEOTIDE SEQUENCE</scope>
    <source>
        <strain evidence="1">Stay&amp;Tobe</strain>
    </source>
</reference>
<accession>A0AAD8ED48</accession>
<evidence type="ECO:0000313" key="1">
    <source>
        <dbReference type="EMBL" id="KAJ9585417.1"/>
    </source>
</evidence>
<keyword evidence="2" id="KW-1185">Reference proteome</keyword>
<proteinExistence type="predicted"/>
<comment type="caution">
    <text evidence="1">The sequence shown here is derived from an EMBL/GenBank/DDBJ whole genome shotgun (WGS) entry which is preliminary data.</text>
</comment>
<sequence>MDKTTRDKHRDYLLRCYHDNLSKTLDQFGLCQEHLLPFSVLENQLHKYSTFFIIISLLNIVHSLDDSEVEEKYIGDKLENIIQSVRKIQLRMNAVCRQRVFDVIEDFVERGYMDMSDSN</sequence>
<dbReference type="AlphaFoldDB" id="A0AAD8ED48"/>
<name>A0AAD8ED48_DIPPU</name>
<dbReference type="PANTHER" id="PTHR11012">
    <property type="entry name" value="PROTEIN KINASE-LIKE DOMAIN-CONTAINING"/>
    <property type="match status" value="1"/>
</dbReference>
<organism evidence="1 2">
    <name type="scientific">Diploptera punctata</name>
    <name type="common">Pacific beetle cockroach</name>
    <dbReference type="NCBI Taxonomy" id="6984"/>
    <lineage>
        <taxon>Eukaryota</taxon>
        <taxon>Metazoa</taxon>
        <taxon>Ecdysozoa</taxon>
        <taxon>Arthropoda</taxon>
        <taxon>Hexapoda</taxon>
        <taxon>Insecta</taxon>
        <taxon>Pterygota</taxon>
        <taxon>Neoptera</taxon>
        <taxon>Polyneoptera</taxon>
        <taxon>Dictyoptera</taxon>
        <taxon>Blattodea</taxon>
        <taxon>Blaberoidea</taxon>
        <taxon>Blaberidae</taxon>
        <taxon>Diplopterinae</taxon>
        <taxon>Diploptera</taxon>
    </lineage>
</organism>
<protein>
    <submittedName>
        <fullName evidence="1">Uncharacterized protein</fullName>
    </submittedName>
</protein>
<dbReference type="Proteomes" id="UP001233999">
    <property type="component" value="Unassembled WGS sequence"/>
</dbReference>
<dbReference type="PANTHER" id="PTHR11012:SF30">
    <property type="entry name" value="PROTEIN KINASE-LIKE DOMAIN-CONTAINING"/>
    <property type="match status" value="1"/>
</dbReference>
<gene>
    <name evidence="1" type="ORF">L9F63_002800</name>
</gene>
<evidence type="ECO:0000313" key="2">
    <source>
        <dbReference type="Proteomes" id="UP001233999"/>
    </source>
</evidence>